<keyword evidence="1" id="KW-0378">Hydrolase</keyword>
<comment type="caution">
    <text evidence="1">The sequence shown here is derived from an EMBL/GenBank/DDBJ whole genome shotgun (WGS) entry which is preliminary data.</text>
</comment>
<name>A0A085J998_9GAMM</name>
<proteinExistence type="predicted"/>
<dbReference type="EMBL" id="JMPR01000054">
    <property type="protein sequence ID" value="KFD17044.1"/>
    <property type="molecule type" value="Genomic_DNA"/>
</dbReference>
<dbReference type="InterPro" id="IPR017946">
    <property type="entry name" value="PLC-like_Pdiesterase_TIM-brl"/>
</dbReference>
<evidence type="ECO:0000313" key="2">
    <source>
        <dbReference type="Proteomes" id="UP000028602"/>
    </source>
</evidence>
<dbReference type="RefSeq" id="WP_029991515.1">
    <property type="nucleotide sequence ID" value="NZ_ATMJ01000065.1"/>
</dbReference>
<dbReference type="SUPFAM" id="SSF51695">
    <property type="entry name" value="PLC-like phosphodiesterases"/>
    <property type="match status" value="1"/>
</dbReference>
<accession>A0A085J998</accession>
<dbReference type="Proteomes" id="UP000028602">
    <property type="component" value="Unassembled WGS sequence"/>
</dbReference>
<dbReference type="GO" id="GO:0008081">
    <property type="term" value="F:phosphoric diester hydrolase activity"/>
    <property type="evidence" value="ECO:0007669"/>
    <property type="project" value="InterPro"/>
</dbReference>
<dbReference type="GO" id="GO:0006629">
    <property type="term" value="P:lipid metabolic process"/>
    <property type="evidence" value="ECO:0007669"/>
    <property type="project" value="InterPro"/>
</dbReference>
<reference evidence="1 2" key="1">
    <citation type="submission" date="2014-05" db="EMBL/GenBank/DDBJ databases">
        <title>ATOL: Assembling a taxonomically balanced genome-scale reconstruction of the evolutionary history of the Enterobacteriaceae.</title>
        <authorList>
            <person name="Plunkett G.III."/>
            <person name="Neeno-Eckwall E.C."/>
            <person name="Glasner J.D."/>
            <person name="Perna N.T."/>
        </authorList>
    </citation>
    <scope>NUCLEOTIDE SEQUENCE [LARGE SCALE GENOMIC DNA]</scope>
    <source>
        <strain evidence="1 2">ATCC 33301</strain>
    </source>
</reference>
<dbReference type="Gene3D" id="3.20.20.190">
    <property type="entry name" value="Phosphatidylinositol (PI) phosphodiesterase"/>
    <property type="match status" value="1"/>
</dbReference>
<organism evidence="1 2">
    <name type="scientific">Tatumella ptyseos ATCC 33301</name>
    <dbReference type="NCBI Taxonomy" id="1005995"/>
    <lineage>
        <taxon>Bacteria</taxon>
        <taxon>Pseudomonadati</taxon>
        <taxon>Pseudomonadota</taxon>
        <taxon>Gammaproteobacteria</taxon>
        <taxon>Enterobacterales</taxon>
        <taxon>Erwiniaceae</taxon>
        <taxon>Tatumella</taxon>
    </lineage>
</organism>
<gene>
    <name evidence="1" type="ORF">GTPT_3318</name>
</gene>
<evidence type="ECO:0000313" key="1">
    <source>
        <dbReference type="EMBL" id="KFD17044.1"/>
    </source>
</evidence>
<dbReference type="EC" id="3.1.4.-" evidence="1"/>
<dbReference type="eggNOG" id="COG0584">
    <property type="taxonomic scope" value="Bacteria"/>
</dbReference>
<keyword evidence="2" id="KW-1185">Reference proteome</keyword>
<sequence>MQILSHRGLWTTAEEKNSLQAFCQSFSAGFGTETDVRDYCGELVISHDIPHQGCLLLRDFFELFVSYDPLLPLALNIKSDGLAETLKNLLREYNIHNYFCFDMSVPDMLSYISAGVNVFARLSEFECENSLLSQVQGIWLDNFINDQCDGERIQRLIVRGLPVCCVSPELHQRDPAEYWQQLRKVAGGLPVTDALMLCTDVPDQAREVFREH</sequence>
<dbReference type="AlphaFoldDB" id="A0A085J998"/>
<protein>
    <submittedName>
        <fullName evidence="1">PLC family phosphodiesterase</fullName>
        <ecNumber evidence="1">3.1.4.-</ecNumber>
    </submittedName>
</protein>
<dbReference type="OrthoDB" id="9810159at2"/>